<keyword evidence="3" id="KW-0812">Transmembrane</keyword>
<name>A0A0L7L2C6_OPEBR</name>
<dbReference type="Pfam" id="PF02949">
    <property type="entry name" value="7tm_6"/>
    <property type="match status" value="1"/>
</dbReference>
<evidence type="ECO:0000256" key="3">
    <source>
        <dbReference type="ARBA" id="ARBA00022692"/>
    </source>
</evidence>
<evidence type="ECO:0000313" key="9">
    <source>
        <dbReference type="EMBL" id="KOB69575.1"/>
    </source>
</evidence>
<keyword evidence="6" id="KW-0472">Membrane</keyword>
<feature type="non-terminal residue" evidence="9">
    <location>
        <position position="1"/>
    </location>
</feature>
<protein>
    <submittedName>
        <fullName evidence="9">Olfactory receptor</fullName>
    </submittedName>
</protein>
<dbReference type="GO" id="GO:0007165">
    <property type="term" value="P:signal transduction"/>
    <property type="evidence" value="ECO:0007669"/>
    <property type="project" value="UniProtKB-KW"/>
</dbReference>
<proteinExistence type="predicted"/>
<dbReference type="AlphaFoldDB" id="A0A0L7L2C6"/>
<evidence type="ECO:0000256" key="2">
    <source>
        <dbReference type="ARBA" id="ARBA00022606"/>
    </source>
</evidence>
<evidence type="ECO:0000256" key="1">
    <source>
        <dbReference type="ARBA" id="ARBA00004141"/>
    </source>
</evidence>
<evidence type="ECO:0000313" key="10">
    <source>
        <dbReference type="Proteomes" id="UP000037510"/>
    </source>
</evidence>
<gene>
    <name evidence="9" type="ORF">OBRU01_16648</name>
</gene>
<dbReference type="Proteomes" id="UP000037510">
    <property type="component" value="Unassembled WGS sequence"/>
</dbReference>
<organism evidence="9 10">
    <name type="scientific">Operophtera brumata</name>
    <name type="common">Winter moth</name>
    <name type="synonym">Phalaena brumata</name>
    <dbReference type="NCBI Taxonomy" id="104452"/>
    <lineage>
        <taxon>Eukaryota</taxon>
        <taxon>Metazoa</taxon>
        <taxon>Ecdysozoa</taxon>
        <taxon>Arthropoda</taxon>
        <taxon>Hexapoda</taxon>
        <taxon>Insecta</taxon>
        <taxon>Pterygota</taxon>
        <taxon>Neoptera</taxon>
        <taxon>Endopterygota</taxon>
        <taxon>Lepidoptera</taxon>
        <taxon>Glossata</taxon>
        <taxon>Ditrysia</taxon>
        <taxon>Geometroidea</taxon>
        <taxon>Geometridae</taxon>
        <taxon>Larentiinae</taxon>
        <taxon>Operophtera</taxon>
    </lineage>
</organism>
<keyword evidence="2" id="KW-0716">Sensory transduction</keyword>
<feature type="non-terminal residue" evidence="9">
    <location>
        <position position="130"/>
    </location>
</feature>
<keyword evidence="4" id="KW-0552">Olfaction</keyword>
<dbReference type="InterPro" id="IPR004117">
    <property type="entry name" value="7tm6_olfct_rcpt"/>
</dbReference>
<evidence type="ECO:0000256" key="5">
    <source>
        <dbReference type="ARBA" id="ARBA00022989"/>
    </source>
</evidence>
<evidence type="ECO:0000256" key="4">
    <source>
        <dbReference type="ARBA" id="ARBA00022725"/>
    </source>
</evidence>
<keyword evidence="10" id="KW-1185">Reference proteome</keyword>
<comment type="subcellular location">
    <subcellularLocation>
        <location evidence="1">Membrane</location>
        <topology evidence="1">Multi-pass membrane protein</topology>
    </subcellularLocation>
</comment>
<evidence type="ECO:0000256" key="6">
    <source>
        <dbReference type="ARBA" id="ARBA00023136"/>
    </source>
</evidence>
<evidence type="ECO:0000256" key="7">
    <source>
        <dbReference type="ARBA" id="ARBA00023170"/>
    </source>
</evidence>
<keyword evidence="7 9" id="KW-0675">Receptor</keyword>
<dbReference type="GO" id="GO:0004984">
    <property type="term" value="F:olfactory receptor activity"/>
    <property type="evidence" value="ECO:0007669"/>
    <property type="project" value="InterPro"/>
</dbReference>
<evidence type="ECO:0000256" key="8">
    <source>
        <dbReference type="ARBA" id="ARBA00023224"/>
    </source>
</evidence>
<keyword evidence="8" id="KW-0807">Transducer</keyword>
<comment type="caution">
    <text evidence="9">The sequence shown here is derived from an EMBL/GenBank/DDBJ whole genome shotgun (WGS) entry which is preliminary data.</text>
</comment>
<sequence>MDEYIKVYKKLLMYEQKVCSIVVCLSAYCIAEKLDEGEVQIILCLTFLSVAVLHFIPCYMCTYIAGKIHSVCDACWNTPFWNASKVVRPYYVLMMQRTMRPLHLQAAEFDEISLQTFAAVSNLDINDKKF</sequence>
<dbReference type="GO" id="GO:0016020">
    <property type="term" value="C:membrane"/>
    <property type="evidence" value="ECO:0007669"/>
    <property type="project" value="UniProtKB-SubCell"/>
</dbReference>
<dbReference type="EMBL" id="JTDY01003427">
    <property type="protein sequence ID" value="KOB69575.1"/>
    <property type="molecule type" value="Genomic_DNA"/>
</dbReference>
<dbReference type="GO" id="GO:0005549">
    <property type="term" value="F:odorant binding"/>
    <property type="evidence" value="ECO:0007669"/>
    <property type="project" value="InterPro"/>
</dbReference>
<accession>A0A0L7L2C6</accession>
<reference evidence="9 10" key="1">
    <citation type="journal article" date="2015" name="Genome Biol. Evol.">
        <title>The genome of winter moth (Operophtera brumata) provides a genomic perspective on sexual dimorphism and phenology.</title>
        <authorList>
            <person name="Derks M.F."/>
            <person name="Smit S."/>
            <person name="Salis L."/>
            <person name="Schijlen E."/>
            <person name="Bossers A."/>
            <person name="Mateman C."/>
            <person name="Pijl A.S."/>
            <person name="de Ridder D."/>
            <person name="Groenen M.A."/>
            <person name="Visser M.E."/>
            <person name="Megens H.J."/>
        </authorList>
    </citation>
    <scope>NUCLEOTIDE SEQUENCE [LARGE SCALE GENOMIC DNA]</scope>
    <source>
        <strain evidence="9">WM2013NL</strain>
        <tissue evidence="9">Head and thorax</tissue>
    </source>
</reference>
<keyword evidence="5" id="KW-1133">Transmembrane helix</keyword>